<proteinExistence type="predicted"/>
<evidence type="ECO:0000313" key="2">
    <source>
        <dbReference type="EMBL" id="KAE8396086.1"/>
    </source>
</evidence>
<feature type="transmembrane region" description="Helical" evidence="1">
    <location>
        <begin position="12"/>
        <end position="34"/>
    </location>
</feature>
<name>A0A5N7CPF9_PETAA</name>
<keyword evidence="1" id="KW-0812">Transmembrane</keyword>
<gene>
    <name evidence="2" type="ORF">BDV23DRAFT_144299</name>
</gene>
<organism evidence="2">
    <name type="scientific">Petromyces alliaceus</name>
    <name type="common">Aspergillus alliaceus</name>
    <dbReference type="NCBI Taxonomy" id="209559"/>
    <lineage>
        <taxon>Eukaryota</taxon>
        <taxon>Fungi</taxon>
        <taxon>Dikarya</taxon>
        <taxon>Ascomycota</taxon>
        <taxon>Pezizomycotina</taxon>
        <taxon>Eurotiomycetes</taxon>
        <taxon>Eurotiomycetidae</taxon>
        <taxon>Eurotiales</taxon>
        <taxon>Aspergillaceae</taxon>
        <taxon>Aspergillus</taxon>
        <taxon>Aspergillus subgen. Circumdati</taxon>
    </lineage>
</organism>
<evidence type="ECO:0000256" key="1">
    <source>
        <dbReference type="SAM" id="Phobius"/>
    </source>
</evidence>
<keyword evidence="1" id="KW-1133">Transmembrane helix</keyword>
<dbReference type="EMBL" id="ML735216">
    <property type="protein sequence ID" value="KAE8396086.1"/>
    <property type="molecule type" value="Genomic_DNA"/>
</dbReference>
<protein>
    <submittedName>
        <fullName evidence="2">Uncharacterized protein</fullName>
    </submittedName>
</protein>
<dbReference type="Proteomes" id="UP000326877">
    <property type="component" value="Unassembled WGS sequence"/>
</dbReference>
<accession>A0A5N7CPF9</accession>
<keyword evidence="1" id="KW-0472">Membrane</keyword>
<sequence length="52" mass="6192">MYVRDVGIKRVLVGVVLCLDLLPRILQVVVPWWLLQLSFRFFPYEGIRCTRN</sequence>
<dbReference type="AlphaFoldDB" id="A0A5N7CPF9"/>
<reference evidence="2" key="1">
    <citation type="submission" date="2019-04" db="EMBL/GenBank/DDBJ databases">
        <title>Friends and foes A comparative genomics studyof 23 Aspergillus species from section Flavi.</title>
        <authorList>
            <consortium name="DOE Joint Genome Institute"/>
            <person name="Kjaerbolling I."/>
            <person name="Vesth T."/>
            <person name="Frisvad J.C."/>
            <person name="Nybo J.L."/>
            <person name="Theobald S."/>
            <person name="Kildgaard S."/>
            <person name="Isbrandt T."/>
            <person name="Kuo A."/>
            <person name="Sato A."/>
            <person name="Lyhne E.K."/>
            <person name="Kogle M.E."/>
            <person name="Wiebenga A."/>
            <person name="Kun R.S."/>
            <person name="Lubbers R.J."/>
            <person name="Makela M.R."/>
            <person name="Barry K."/>
            <person name="Chovatia M."/>
            <person name="Clum A."/>
            <person name="Daum C."/>
            <person name="Haridas S."/>
            <person name="He G."/>
            <person name="LaButti K."/>
            <person name="Lipzen A."/>
            <person name="Mondo S."/>
            <person name="Riley R."/>
            <person name="Salamov A."/>
            <person name="Simmons B.A."/>
            <person name="Magnuson J.K."/>
            <person name="Henrissat B."/>
            <person name="Mortensen U.H."/>
            <person name="Larsen T.O."/>
            <person name="Devries R.P."/>
            <person name="Grigoriev I.V."/>
            <person name="Machida M."/>
            <person name="Baker S.E."/>
            <person name="Andersen M.R."/>
        </authorList>
    </citation>
    <scope>NUCLEOTIDE SEQUENCE [LARGE SCALE GENOMIC DNA]</scope>
    <source>
        <strain evidence="2">IBT 14317</strain>
    </source>
</reference>